<organism evidence="1 2">
    <name type="scientific">Bos mutus</name>
    <name type="common">wild yak</name>
    <dbReference type="NCBI Taxonomy" id="72004"/>
    <lineage>
        <taxon>Eukaryota</taxon>
        <taxon>Metazoa</taxon>
        <taxon>Chordata</taxon>
        <taxon>Craniata</taxon>
        <taxon>Vertebrata</taxon>
        <taxon>Euteleostomi</taxon>
        <taxon>Mammalia</taxon>
        <taxon>Eutheria</taxon>
        <taxon>Laurasiatheria</taxon>
        <taxon>Artiodactyla</taxon>
        <taxon>Ruminantia</taxon>
        <taxon>Pecora</taxon>
        <taxon>Bovidae</taxon>
        <taxon>Bovinae</taxon>
        <taxon>Bos</taxon>
    </lineage>
</organism>
<keyword evidence="2" id="KW-1185">Reference proteome</keyword>
<evidence type="ECO:0000313" key="1">
    <source>
        <dbReference type="EMBL" id="MXQ86588.1"/>
    </source>
</evidence>
<accession>A0A6B0R8P7</accession>
<dbReference type="Proteomes" id="UP000322234">
    <property type="component" value="Unassembled WGS sequence"/>
</dbReference>
<dbReference type="AlphaFoldDB" id="A0A6B0R8P7"/>
<reference evidence="1" key="1">
    <citation type="submission" date="2019-10" db="EMBL/GenBank/DDBJ databases">
        <title>The sequence and de novo assembly of the wild yak genome.</title>
        <authorList>
            <person name="Liu Y."/>
        </authorList>
    </citation>
    <scope>NUCLEOTIDE SEQUENCE [LARGE SCALE GENOMIC DNA]</scope>
    <source>
        <strain evidence="1">WY2019</strain>
    </source>
</reference>
<name>A0A6B0R8P7_9CETA</name>
<gene>
    <name evidence="1" type="ORF">E5288_WYG012943</name>
</gene>
<proteinExistence type="predicted"/>
<comment type="caution">
    <text evidence="1">The sequence shown here is derived from an EMBL/GenBank/DDBJ whole genome shotgun (WGS) entry which is preliminary data.</text>
</comment>
<protein>
    <submittedName>
        <fullName evidence="1">Uncharacterized protein</fullName>
    </submittedName>
</protein>
<sequence length="230" mass="26088">MGRLELFAREPAAVSLEWRQEDSVGTLRDFPEQPAIFATLEISALQVKMSERAASLSTMVPLPRSAYWQHITRQHSTGQLYRLQEKKEIEKMSNIVALCVSHDELTQRLVSCFAGIRRAIIQVQGCDVVRYRNLEPEWTLKTVTDKDVVFGGDSVGRWAAAASGFPAAFFLRANFFVTQSALPVTAFQALSTESFIAFKLQGFCDHYNYEPDSQNQSGIQKYEQRRRTEP</sequence>
<dbReference type="EMBL" id="VBQZ03000034">
    <property type="protein sequence ID" value="MXQ86588.1"/>
    <property type="molecule type" value="Genomic_DNA"/>
</dbReference>
<evidence type="ECO:0000313" key="2">
    <source>
        <dbReference type="Proteomes" id="UP000322234"/>
    </source>
</evidence>